<dbReference type="AlphaFoldDB" id="A0A3N4IQ77"/>
<gene>
    <name evidence="2" type="ORF">BJ508DRAFT_300322</name>
</gene>
<evidence type="ECO:0000313" key="3">
    <source>
        <dbReference type="Proteomes" id="UP000275078"/>
    </source>
</evidence>
<dbReference type="Proteomes" id="UP000275078">
    <property type="component" value="Unassembled WGS sequence"/>
</dbReference>
<accession>A0A3N4IQ77</accession>
<dbReference type="OrthoDB" id="5286775at2759"/>
<protein>
    <submittedName>
        <fullName evidence="2">Uncharacterized protein</fullName>
    </submittedName>
</protein>
<proteinExistence type="predicted"/>
<dbReference type="EMBL" id="ML119645">
    <property type="protein sequence ID" value="RPA87946.1"/>
    <property type="molecule type" value="Genomic_DNA"/>
</dbReference>
<name>A0A3N4IQ77_ASCIM</name>
<feature type="compositionally biased region" description="Acidic residues" evidence="1">
    <location>
        <begin position="89"/>
        <end position="100"/>
    </location>
</feature>
<keyword evidence="3" id="KW-1185">Reference proteome</keyword>
<evidence type="ECO:0000256" key="1">
    <source>
        <dbReference type="SAM" id="MobiDB-lite"/>
    </source>
</evidence>
<reference evidence="2 3" key="1">
    <citation type="journal article" date="2018" name="Nat. Ecol. Evol.">
        <title>Pezizomycetes genomes reveal the molecular basis of ectomycorrhizal truffle lifestyle.</title>
        <authorList>
            <person name="Murat C."/>
            <person name="Payen T."/>
            <person name="Noel B."/>
            <person name="Kuo A."/>
            <person name="Morin E."/>
            <person name="Chen J."/>
            <person name="Kohler A."/>
            <person name="Krizsan K."/>
            <person name="Balestrini R."/>
            <person name="Da Silva C."/>
            <person name="Montanini B."/>
            <person name="Hainaut M."/>
            <person name="Levati E."/>
            <person name="Barry K.W."/>
            <person name="Belfiori B."/>
            <person name="Cichocki N."/>
            <person name="Clum A."/>
            <person name="Dockter R.B."/>
            <person name="Fauchery L."/>
            <person name="Guy J."/>
            <person name="Iotti M."/>
            <person name="Le Tacon F."/>
            <person name="Lindquist E.A."/>
            <person name="Lipzen A."/>
            <person name="Malagnac F."/>
            <person name="Mello A."/>
            <person name="Molinier V."/>
            <person name="Miyauchi S."/>
            <person name="Poulain J."/>
            <person name="Riccioni C."/>
            <person name="Rubini A."/>
            <person name="Sitrit Y."/>
            <person name="Splivallo R."/>
            <person name="Traeger S."/>
            <person name="Wang M."/>
            <person name="Zifcakova L."/>
            <person name="Wipf D."/>
            <person name="Zambonelli A."/>
            <person name="Paolocci F."/>
            <person name="Nowrousian M."/>
            <person name="Ottonello S."/>
            <person name="Baldrian P."/>
            <person name="Spatafora J.W."/>
            <person name="Henrissat B."/>
            <person name="Nagy L.G."/>
            <person name="Aury J.M."/>
            <person name="Wincker P."/>
            <person name="Grigoriev I.V."/>
            <person name="Bonfante P."/>
            <person name="Martin F.M."/>
        </authorList>
    </citation>
    <scope>NUCLEOTIDE SEQUENCE [LARGE SCALE GENOMIC DNA]</scope>
    <source>
        <strain evidence="2 3">RN42</strain>
    </source>
</reference>
<feature type="region of interest" description="Disordered" evidence="1">
    <location>
        <begin position="1"/>
        <end position="131"/>
    </location>
</feature>
<organism evidence="2 3">
    <name type="scientific">Ascobolus immersus RN42</name>
    <dbReference type="NCBI Taxonomy" id="1160509"/>
    <lineage>
        <taxon>Eukaryota</taxon>
        <taxon>Fungi</taxon>
        <taxon>Dikarya</taxon>
        <taxon>Ascomycota</taxon>
        <taxon>Pezizomycotina</taxon>
        <taxon>Pezizomycetes</taxon>
        <taxon>Pezizales</taxon>
        <taxon>Ascobolaceae</taxon>
        <taxon>Ascobolus</taxon>
    </lineage>
</organism>
<sequence>MSIAKAGRSRRSTSVNRTQPHKHRQSAEPYARPADKETTPLPAPARQTKRRQTTRLPSPPVEDATFDSSVTHVSSYLYGDDSRSILDGPAEEEEEQEEAREDAAPPPTSRTTSTKSKPRRNSILNASLGLDANGDEIGEDSIVDFSRTYKGAPLKSTGDFTILDSPSLRSLGWSESEMRLFDNIRRRAMLPLFPHEWIRVFPGLPRRLFPTPHTDEEALLQYVRSPQRAVMVMERLMKAGVEVRTKKDARGQQSYLSKLVKYVYSWAFYEANTKASQLPRQYHFFASSDAVKLERVSNKRMRSTAKLARDYKEGLFGNMNILDMSSEEMDSVPEGMTIYGVAVCGGKVALMTLNSEDEEEVEAGKVGVVKTHIVADFGDPGMDVWNAASVALHAVQLRDELRVWREWRLEKARRDEREASVVSFARVEEEEE</sequence>
<evidence type="ECO:0000313" key="2">
    <source>
        <dbReference type="EMBL" id="RPA87946.1"/>
    </source>
</evidence>